<reference evidence="1 2" key="1">
    <citation type="submission" date="2023-07" db="EMBL/GenBank/DDBJ databases">
        <title>Sorghum-associated microbial communities from plants grown in Nebraska, USA.</title>
        <authorList>
            <person name="Schachtman D."/>
        </authorList>
    </citation>
    <scope>NUCLEOTIDE SEQUENCE [LARGE SCALE GENOMIC DNA]</scope>
    <source>
        <strain evidence="1 2">CC482</strain>
    </source>
</reference>
<keyword evidence="2" id="KW-1185">Reference proteome</keyword>
<evidence type="ECO:0000313" key="2">
    <source>
        <dbReference type="Proteomes" id="UP001229346"/>
    </source>
</evidence>
<proteinExistence type="predicted"/>
<sequence length="47" mass="5296">MGMQADLMGKVKSIDSQTIRTTASDNAPTAHFQLMFILLFHSFCLFM</sequence>
<gene>
    <name evidence="1" type="ORF">J2T15_004742</name>
</gene>
<evidence type="ECO:0000313" key="1">
    <source>
        <dbReference type="EMBL" id="MDQ0115284.1"/>
    </source>
</evidence>
<organism evidence="1 2">
    <name type="scientific">Paenibacillus harenae</name>
    <dbReference type="NCBI Taxonomy" id="306543"/>
    <lineage>
        <taxon>Bacteria</taxon>
        <taxon>Bacillati</taxon>
        <taxon>Bacillota</taxon>
        <taxon>Bacilli</taxon>
        <taxon>Bacillales</taxon>
        <taxon>Paenibacillaceae</taxon>
        <taxon>Paenibacillus</taxon>
    </lineage>
</organism>
<comment type="caution">
    <text evidence="1">The sequence shown here is derived from an EMBL/GenBank/DDBJ whole genome shotgun (WGS) entry which is preliminary data.</text>
</comment>
<accession>A0ABT9UAR4</accession>
<name>A0ABT9UAR4_PAEHA</name>
<dbReference type="EMBL" id="JAUSSU010000010">
    <property type="protein sequence ID" value="MDQ0115284.1"/>
    <property type="molecule type" value="Genomic_DNA"/>
</dbReference>
<dbReference type="Proteomes" id="UP001229346">
    <property type="component" value="Unassembled WGS sequence"/>
</dbReference>
<protein>
    <submittedName>
        <fullName evidence="1">Uncharacterized protein</fullName>
    </submittedName>
</protein>